<comment type="caution">
    <text evidence="2">The sequence shown here is derived from an EMBL/GenBank/DDBJ whole genome shotgun (WGS) entry which is preliminary data.</text>
</comment>
<dbReference type="Proteomes" id="UP000249557">
    <property type="component" value="Unassembled WGS sequence"/>
</dbReference>
<reference evidence="2 3" key="1">
    <citation type="submission" date="2017-08" db="EMBL/GenBank/DDBJ databases">
        <title>Infants hospitalized years apart are colonized by the same room-sourced microbial strains.</title>
        <authorList>
            <person name="Brooks B."/>
            <person name="Olm M.R."/>
            <person name="Firek B.A."/>
            <person name="Baker R."/>
            <person name="Thomas B.C."/>
            <person name="Morowitz M.J."/>
            <person name="Banfield J.F."/>
        </authorList>
    </citation>
    <scope>NUCLEOTIDE SEQUENCE [LARGE SCALE GENOMIC DNA]</scope>
    <source>
        <strain evidence="2">S2_018_000_R2_104</strain>
    </source>
</reference>
<proteinExistence type="predicted"/>
<dbReference type="AlphaFoldDB" id="A0A2W5A274"/>
<sequence length="77" mass="8576">MKNNDFEKKLKKDKKNQKRGLTVGNLLHITPFTNAEHRSGLRKEATPKGKISSLKKLTAIPSQVIQSTSSKIIFGVT</sequence>
<evidence type="ECO:0000256" key="1">
    <source>
        <dbReference type="SAM" id="MobiDB-lite"/>
    </source>
</evidence>
<organism evidence="2 3">
    <name type="scientific">Micavibrio aeruginosavorus</name>
    <dbReference type="NCBI Taxonomy" id="349221"/>
    <lineage>
        <taxon>Bacteria</taxon>
        <taxon>Pseudomonadati</taxon>
        <taxon>Bdellovibrionota</taxon>
        <taxon>Bdellovibrionia</taxon>
        <taxon>Bdellovibrionales</taxon>
        <taxon>Pseudobdellovibrionaceae</taxon>
        <taxon>Micavibrio</taxon>
    </lineage>
</organism>
<dbReference type="EMBL" id="QFNK01000109">
    <property type="protein sequence ID" value="PZO86549.1"/>
    <property type="molecule type" value="Genomic_DNA"/>
</dbReference>
<gene>
    <name evidence="2" type="ORF">DI626_06215</name>
</gene>
<protein>
    <submittedName>
        <fullName evidence="2">Uncharacterized protein</fullName>
    </submittedName>
</protein>
<accession>A0A2W5A274</accession>
<name>A0A2W5A274_9BACT</name>
<feature type="region of interest" description="Disordered" evidence="1">
    <location>
        <begin position="1"/>
        <end position="23"/>
    </location>
</feature>
<evidence type="ECO:0000313" key="2">
    <source>
        <dbReference type="EMBL" id="PZO86549.1"/>
    </source>
</evidence>
<feature type="compositionally biased region" description="Basic and acidic residues" evidence="1">
    <location>
        <begin position="1"/>
        <end position="10"/>
    </location>
</feature>
<evidence type="ECO:0000313" key="3">
    <source>
        <dbReference type="Proteomes" id="UP000249557"/>
    </source>
</evidence>